<dbReference type="RefSeq" id="WP_183512419.1">
    <property type="nucleotide sequence ID" value="NZ_BAABGK010000013.1"/>
</dbReference>
<name>A0A839QY21_9MICC</name>
<proteinExistence type="predicted"/>
<comment type="caution">
    <text evidence="1">The sequence shown here is derived from an EMBL/GenBank/DDBJ whole genome shotgun (WGS) entry which is preliminary data.</text>
</comment>
<evidence type="ECO:0000313" key="2">
    <source>
        <dbReference type="Proteomes" id="UP000523000"/>
    </source>
</evidence>
<dbReference type="EMBL" id="JACHVS010000002">
    <property type="protein sequence ID" value="MBB2996851.1"/>
    <property type="molecule type" value="Genomic_DNA"/>
</dbReference>
<gene>
    <name evidence="1" type="ORF">E9229_003098</name>
</gene>
<evidence type="ECO:0000313" key="1">
    <source>
        <dbReference type="EMBL" id="MBB2996851.1"/>
    </source>
</evidence>
<dbReference type="Proteomes" id="UP000523000">
    <property type="component" value="Unassembled WGS sequence"/>
</dbReference>
<reference evidence="1 2" key="1">
    <citation type="submission" date="2020-08" db="EMBL/GenBank/DDBJ databases">
        <title>Sequencing the genomes of 1000 actinobacteria strains.</title>
        <authorList>
            <person name="Klenk H.-P."/>
        </authorList>
    </citation>
    <scope>NUCLEOTIDE SEQUENCE [LARGE SCALE GENOMIC DNA]</scope>
    <source>
        <strain evidence="1 2">DSM 22826</strain>
    </source>
</reference>
<keyword evidence="2" id="KW-1185">Reference proteome</keyword>
<organism evidence="1 2">
    <name type="scientific">Paeniglutamicibacter cryotolerans</name>
    <dbReference type="NCBI Taxonomy" id="670079"/>
    <lineage>
        <taxon>Bacteria</taxon>
        <taxon>Bacillati</taxon>
        <taxon>Actinomycetota</taxon>
        <taxon>Actinomycetes</taxon>
        <taxon>Micrococcales</taxon>
        <taxon>Micrococcaceae</taxon>
        <taxon>Paeniglutamicibacter</taxon>
    </lineage>
</organism>
<accession>A0A839QY21</accession>
<protein>
    <submittedName>
        <fullName evidence="1">Uncharacterized protein</fullName>
    </submittedName>
</protein>
<sequence length="127" mass="13581">MDERMRAFLNDFTVLSRLAHESLEPADGELTVPVLTAHLGVAPATLPVVTESIAQHRLADAGQLLDHLMAADRGARLLGLAGQERHHMEFSDLLGGTGMPAGRIGEPDYETVSIGPDEETRVVSCGL</sequence>
<dbReference type="AlphaFoldDB" id="A0A839QY21"/>